<proteinExistence type="predicted"/>
<feature type="transmembrane region" description="Helical" evidence="1">
    <location>
        <begin position="66"/>
        <end position="87"/>
    </location>
</feature>
<dbReference type="RefSeq" id="WP_007471579.1">
    <property type="nucleotide sequence ID" value="NZ_KI391953.1"/>
</dbReference>
<name>E5XTV5_SEGRC</name>
<dbReference type="STRING" id="679197.HMPREF9336_02927"/>
<organism evidence="2 3">
    <name type="scientific">Segniliparus rugosus (strain ATCC BAA-974 / DSM 45345 / CCUG 50838 / CIP 108380 / JCM 13579 / CDC 945)</name>
    <dbReference type="NCBI Taxonomy" id="679197"/>
    <lineage>
        <taxon>Bacteria</taxon>
        <taxon>Bacillati</taxon>
        <taxon>Actinomycetota</taxon>
        <taxon>Actinomycetes</taxon>
        <taxon>Mycobacteriales</taxon>
        <taxon>Segniliparaceae</taxon>
        <taxon>Segniliparus</taxon>
    </lineage>
</organism>
<reference evidence="2 3" key="1">
    <citation type="journal article" date="2011" name="Stand. Genomic Sci.">
        <title>High quality draft genome sequence of Segniliparus rugosus CDC 945(T)= (ATCC BAA-974(T)).</title>
        <authorList>
            <person name="Earl A.M."/>
            <person name="Desjardins C.A."/>
            <person name="Fitzgerald M.G."/>
            <person name="Arachchi H.M."/>
            <person name="Zeng Q."/>
            <person name="Mehta T."/>
            <person name="Griggs A."/>
            <person name="Birren B.W."/>
            <person name="Toney N.C."/>
            <person name="Carr J."/>
            <person name="Posey J."/>
            <person name="Butler W.R."/>
        </authorList>
    </citation>
    <scope>NUCLEOTIDE SEQUENCE [LARGE SCALE GENOMIC DNA]</scope>
    <source>
        <strain evidence="3">ATCC BAA-974 / DSM 45345 / CCUG 50838 / CIP 108380 / JCM 13579 / CDC 945</strain>
    </source>
</reference>
<keyword evidence="3" id="KW-1185">Reference proteome</keyword>
<gene>
    <name evidence="2" type="ORF">HMPREF9336_02927</name>
</gene>
<dbReference type="EMBL" id="ACZI02000001">
    <property type="protein sequence ID" value="EFV12235.1"/>
    <property type="molecule type" value="Genomic_DNA"/>
</dbReference>
<dbReference type="Proteomes" id="UP000004816">
    <property type="component" value="Unassembled WGS sequence"/>
</dbReference>
<dbReference type="HOGENOM" id="CLU_2332060_0_0_11"/>
<sequence>MRTVIITVIGVVLAIGVVALSLASSKVSAKQLAALFAALWLAFDAGDTAFGAFFAERPDGGKGYGLIGEIPFFLVKLLPIAAAFLAARQLGKPAAPAE</sequence>
<evidence type="ECO:0000313" key="3">
    <source>
        <dbReference type="Proteomes" id="UP000004816"/>
    </source>
</evidence>
<feature type="transmembrane region" description="Helical" evidence="1">
    <location>
        <begin position="33"/>
        <end position="54"/>
    </location>
</feature>
<accession>E5XTV5</accession>
<dbReference type="AlphaFoldDB" id="E5XTV5"/>
<keyword evidence="1" id="KW-1133">Transmembrane helix</keyword>
<evidence type="ECO:0000313" key="2">
    <source>
        <dbReference type="EMBL" id="EFV12235.1"/>
    </source>
</evidence>
<keyword evidence="1" id="KW-0472">Membrane</keyword>
<evidence type="ECO:0000256" key="1">
    <source>
        <dbReference type="SAM" id="Phobius"/>
    </source>
</evidence>
<protein>
    <submittedName>
        <fullName evidence="2">Uncharacterized protein</fullName>
    </submittedName>
</protein>
<keyword evidence="1" id="KW-0812">Transmembrane</keyword>
<comment type="caution">
    <text evidence="2">The sequence shown here is derived from an EMBL/GenBank/DDBJ whole genome shotgun (WGS) entry which is preliminary data.</text>
</comment>